<dbReference type="STRING" id="1245471.PCA10_40280"/>
<dbReference type="HOGENOM" id="CLU_2207817_0_0_6"/>
<dbReference type="Proteomes" id="UP000015503">
    <property type="component" value="Chromosome"/>
</dbReference>
<gene>
    <name evidence="1" type="ORF">PCA10_40280</name>
</gene>
<reference evidence="1 2" key="1">
    <citation type="journal article" date="2013" name="Genome Announc.">
        <title>Complete Genome Sequence of the Carbazole Degrader Pseudomonas resinovorans Strain CA10 (NBRC 106553).</title>
        <authorList>
            <person name="Shintani M."/>
            <person name="Hosoyama A."/>
            <person name="Ohji S."/>
            <person name="Tsuchikane K."/>
            <person name="Takarada H."/>
            <person name="Yamazoe A."/>
            <person name="Fujita N."/>
            <person name="Nojiri H."/>
        </authorList>
    </citation>
    <scope>NUCLEOTIDE SEQUENCE [LARGE SCALE GENOMIC DNA]</scope>
    <source>
        <strain evidence="1 2">NBRC 106553</strain>
    </source>
</reference>
<protein>
    <submittedName>
        <fullName evidence="1">Uncharacterized protein</fullName>
    </submittedName>
</protein>
<organism evidence="1 2">
    <name type="scientific">Metapseudomonas resinovorans NBRC 106553</name>
    <dbReference type="NCBI Taxonomy" id="1245471"/>
    <lineage>
        <taxon>Bacteria</taxon>
        <taxon>Pseudomonadati</taxon>
        <taxon>Pseudomonadota</taxon>
        <taxon>Gammaproteobacteria</taxon>
        <taxon>Pseudomonadales</taxon>
        <taxon>Pseudomonadaceae</taxon>
        <taxon>Metapseudomonas</taxon>
    </lineage>
</organism>
<name>S6ALS4_METRE</name>
<dbReference type="KEGG" id="pre:PCA10_40280"/>
<dbReference type="AlphaFoldDB" id="S6ALS4"/>
<dbReference type="OrthoDB" id="7003744at2"/>
<dbReference type="EMBL" id="AP013068">
    <property type="protein sequence ID" value="BAN49760.1"/>
    <property type="molecule type" value="Genomic_DNA"/>
</dbReference>
<evidence type="ECO:0000313" key="2">
    <source>
        <dbReference type="Proteomes" id="UP000015503"/>
    </source>
</evidence>
<dbReference type="RefSeq" id="WP_016493894.1">
    <property type="nucleotide sequence ID" value="NC_021499.1"/>
</dbReference>
<proteinExistence type="predicted"/>
<sequence length="107" mass="11770">MNFSEWALPPLALCKLSSKRRANVETQLQAIELKGIYRKEKGPLQGLVKPLAASGCRQRQGDLPLVGANSFAMQVEDLPIRTWAGCADQSRLKSLLQMDAETDELAS</sequence>
<keyword evidence="2" id="KW-1185">Reference proteome</keyword>
<evidence type="ECO:0000313" key="1">
    <source>
        <dbReference type="EMBL" id="BAN49760.1"/>
    </source>
</evidence>
<accession>S6ALS4</accession>